<keyword evidence="8" id="KW-0812">Transmembrane</keyword>
<evidence type="ECO:0000259" key="9">
    <source>
        <dbReference type="PROSITE" id="PS50109"/>
    </source>
</evidence>
<dbReference type="Pfam" id="PF02518">
    <property type="entry name" value="HATPase_c"/>
    <property type="match status" value="1"/>
</dbReference>
<keyword evidence="12" id="KW-1185">Reference proteome</keyword>
<keyword evidence="8" id="KW-0472">Membrane</keyword>
<proteinExistence type="predicted"/>
<dbReference type="InterPro" id="IPR036097">
    <property type="entry name" value="HisK_dim/P_sf"/>
</dbReference>
<dbReference type="RefSeq" id="WP_200269064.1">
    <property type="nucleotide sequence ID" value="NZ_JAENHN010000032.1"/>
</dbReference>
<evidence type="ECO:0000259" key="10">
    <source>
        <dbReference type="PROSITE" id="PS50885"/>
    </source>
</evidence>
<dbReference type="InterPro" id="IPR003594">
    <property type="entry name" value="HATPase_dom"/>
</dbReference>
<keyword evidence="8" id="KW-1133">Transmembrane helix</keyword>
<organism evidence="11 12">
    <name type="scientific">Clostridium yunnanense</name>
    <dbReference type="NCBI Taxonomy" id="2800325"/>
    <lineage>
        <taxon>Bacteria</taxon>
        <taxon>Bacillati</taxon>
        <taxon>Bacillota</taxon>
        <taxon>Clostridia</taxon>
        <taxon>Eubacteriales</taxon>
        <taxon>Clostridiaceae</taxon>
        <taxon>Clostridium</taxon>
    </lineage>
</organism>
<feature type="transmembrane region" description="Helical" evidence="8">
    <location>
        <begin position="88"/>
        <end position="108"/>
    </location>
</feature>
<evidence type="ECO:0000256" key="6">
    <source>
        <dbReference type="ARBA" id="ARBA00022777"/>
    </source>
</evidence>
<dbReference type="PANTHER" id="PTHR45453">
    <property type="entry name" value="PHOSPHATE REGULON SENSOR PROTEIN PHOR"/>
    <property type="match status" value="1"/>
</dbReference>
<dbReference type="SUPFAM" id="SSF47384">
    <property type="entry name" value="Homodimeric domain of signal transducing histidine kinase"/>
    <property type="match status" value="1"/>
</dbReference>
<keyword evidence="5" id="KW-0808">Transferase</keyword>
<dbReference type="PROSITE" id="PS50885">
    <property type="entry name" value="HAMP"/>
    <property type="match status" value="1"/>
</dbReference>
<evidence type="ECO:0000256" key="8">
    <source>
        <dbReference type="SAM" id="Phobius"/>
    </source>
</evidence>
<feature type="domain" description="HAMP" evidence="10">
    <location>
        <begin position="110"/>
        <end position="162"/>
    </location>
</feature>
<comment type="catalytic activity">
    <reaction evidence="1">
        <text>ATP + protein L-histidine = ADP + protein N-phospho-L-histidine.</text>
        <dbReference type="EC" id="2.7.13.3"/>
    </reaction>
</comment>
<dbReference type="PROSITE" id="PS50109">
    <property type="entry name" value="HIS_KIN"/>
    <property type="match status" value="1"/>
</dbReference>
<evidence type="ECO:0000313" key="11">
    <source>
        <dbReference type="EMBL" id="MBK1811147.1"/>
    </source>
</evidence>
<evidence type="ECO:0000256" key="3">
    <source>
        <dbReference type="ARBA" id="ARBA00012438"/>
    </source>
</evidence>
<evidence type="ECO:0000256" key="7">
    <source>
        <dbReference type="ARBA" id="ARBA00023012"/>
    </source>
</evidence>
<evidence type="ECO:0000313" key="12">
    <source>
        <dbReference type="Proteomes" id="UP000596739"/>
    </source>
</evidence>
<feature type="transmembrane region" description="Helical" evidence="8">
    <location>
        <begin position="64"/>
        <end position="82"/>
    </location>
</feature>
<dbReference type="GO" id="GO:0016301">
    <property type="term" value="F:kinase activity"/>
    <property type="evidence" value="ECO:0007669"/>
    <property type="project" value="UniProtKB-KW"/>
</dbReference>
<dbReference type="CDD" id="cd00082">
    <property type="entry name" value="HisKA"/>
    <property type="match status" value="1"/>
</dbReference>
<name>A0ABS1EP11_9CLOT</name>
<dbReference type="InterPro" id="IPR036890">
    <property type="entry name" value="HATPase_C_sf"/>
</dbReference>
<dbReference type="SUPFAM" id="SSF158472">
    <property type="entry name" value="HAMP domain-like"/>
    <property type="match status" value="1"/>
</dbReference>
<evidence type="ECO:0000256" key="2">
    <source>
        <dbReference type="ARBA" id="ARBA00004370"/>
    </source>
</evidence>
<gene>
    <name evidence="11" type="ORF">JHL18_10950</name>
</gene>
<evidence type="ECO:0000256" key="4">
    <source>
        <dbReference type="ARBA" id="ARBA00022553"/>
    </source>
</evidence>
<dbReference type="EMBL" id="JAENHN010000032">
    <property type="protein sequence ID" value="MBK1811147.1"/>
    <property type="molecule type" value="Genomic_DNA"/>
</dbReference>
<dbReference type="InterPro" id="IPR005467">
    <property type="entry name" value="His_kinase_dom"/>
</dbReference>
<dbReference type="Gene3D" id="3.30.565.10">
    <property type="entry name" value="Histidine kinase-like ATPase, C-terminal domain"/>
    <property type="match status" value="1"/>
</dbReference>
<accession>A0ABS1EP11</accession>
<sequence>MKNDSWFKHTIYRISKRIIAHKEMHEKQHQLHMEYQKKMHDINGFYRHSNEFQRYRNHIRYTRPFIVVFNLIIWFLIFRFLGIKTLSIIFALLVSIGGLVEFLFLANLEKRIFKPINQLKGGVEEVAKGNYDIKVDCEIENEIGVLVKSFNEMVHKLKEGEVLKQQYEENRKSLIANISHDLKTPITAIQGYIETMADRNDIPIETVNKYHQIIYNNAAYMNKLIDDLFLFSKLDMQKLEFDFQDISIKDFMADLMEEFNFELEDRAIDFDYKDKLIRKLEVRIDLKRIHQVFRNIIGNAIKYGNEKNLKIDVSLYEKDNFIQIDIVDNGPGIPEDKLPYIFDRFYRIDYARTKNLMSTGLGLAISKELVEAHGGKIKVSSRQGEGTCFTIVLPAKEYIKGE</sequence>
<dbReference type="PANTHER" id="PTHR45453:SF1">
    <property type="entry name" value="PHOSPHATE REGULON SENSOR PROTEIN PHOR"/>
    <property type="match status" value="1"/>
</dbReference>
<keyword evidence="6 11" id="KW-0418">Kinase</keyword>
<dbReference type="Pfam" id="PF00512">
    <property type="entry name" value="HisKA"/>
    <property type="match status" value="1"/>
</dbReference>
<dbReference type="SUPFAM" id="SSF55874">
    <property type="entry name" value="ATPase domain of HSP90 chaperone/DNA topoisomerase II/histidine kinase"/>
    <property type="match status" value="1"/>
</dbReference>
<dbReference type="EC" id="2.7.13.3" evidence="3"/>
<dbReference type="SMART" id="SM00388">
    <property type="entry name" value="HisKA"/>
    <property type="match status" value="1"/>
</dbReference>
<keyword evidence="7" id="KW-0902">Two-component regulatory system</keyword>
<reference evidence="12" key="1">
    <citation type="submission" date="2021-01" db="EMBL/GenBank/DDBJ databases">
        <title>Genome public.</title>
        <authorList>
            <person name="Liu C."/>
            <person name="Sun Q."/>
        </authorList>
    </citation>
    <scope>NUCLEOTIDE SEQUENCE [LARGE SCALE GENOMIC DNA]</scope>
    <source>
        <strain evidence="12">YIM B02505</strain>
    </source>
</reference>
<evidence type="ECO:0000256" key="5">
    <source>
        <dbReference type="ARBA" id="ARBA00022679"/>
    </source>
</evidence>
<dbReference type="InterPro" id="IPR004358">
    <property type="entry name" value="Sig_transdc_His_kin-like_C"/>
</dbReference>
<comment type="subcellular location">
    <subcellularLocation>
        <location evidence="2">Membrane</location>
    </subcellularLocation>
</comment>
<dbReference type="Pfam" id="PF00672">
    <property type="entry name" value="HAMP"/>
    <property type="match status" value="1"/>
</dbReference>
<dbReference type="InterPro" id="IPR003661">
    <property type="entry name" value="HisK_dim/P_dom"/>
</dbReference>
<dbReference type="SMART" id="SM00304">
    <property type="entry name" value="HAMP"/>
    <property type="match status" value="1"/>
</dbReference>
<comment type="caution">
    <text evidence="11">The sequence shown here is derived from an EMBL/GenBank/DDBJ whole genome shotgun (WGS) entry which is preliminary data.</text>
</comment>
<dbReference type="Gene3D" id="6.10.340.10">
    <property type="match status" value="1"/>
</dbReference>
<dbReference type="CDD" id="cd00075">
    <property type="entry name" value="HATPase"/>
    <property type="match status" value="1"/>
</dbReference>
<dbReference type="CDD" id="cd06225">
    <property type="entry name" value="HAMP"/>
    <property type="match status" value="1"/>
</dbReference>
<dbReference type="InterPro" id="IPR050351">
    <property type="entry name" value="BphY/WalK/GraS-like"/>
</dbReference>
<feature type="domain" description="Histidine kinase" evidence="9">
    <location>
        <begin position="177"/>
        <end position="397"/>
    </location>
</feature>
<dbReference type="SMART" id="SM00387">
    <property type="entry name" value="HATPase_c"/>
    <property type="match status" value="1"/>
</dbReference>
<dbReference type="Proteomes" id="UP000596739">
    <property type="component" value="Unassembled WGS sequence"/>
</dbReference>
<protein>
    <recommendedName>
        <fullName evidence="3">histidine kinase</fullName>
        <ecNumber evidence="3">2.7.13.3</ecNumber>
    </recommendedName>
</protein>
<dbReference type="InterPro" id="IPR003660">
    <property type="entry name" value="HAMP_dom"/>
</dbReference>
<keyword evidence="4" id="KW-0597">Phosphoprotein</keyword>
<evidence type="ECO:0000256" key="1">
    <source>
        <dbReference type="ARBA" id="ARBA00000085"/>
    </source>
</evidence>
<dbReference type="PRINTS" id="PR00344">
    <property type="entry name" value="BCTRLSENSOR"/>
</dbReference>
<dbReference type="Gene3D" id="1.10.287.130">
    <property type="match status" value="1"/>
</dbReference>